<evidence type="ECO:0000313" key="2">
    <source>
        <dbReference type="EMBL" id="KAF2497378.1"/>
    </source>
</evidence>
<dbReference type="EMBL" id="MU004186">
    <property type="protein sequence ID" value="KAF2497378.1"/>
    <property type="molecule type" value="Genomic_DNA"/>
</dbReference>
<organism evidence="2 3">
    <name type="scientific">Lophium mytilinum</name>
    <dbReference type="NCBI Taxonomy" id="390894"/>
    <lineage>
        <taxon>Eukaryota</taxon>
        <taxon>Fungi</taxon>
        <taxon>Dikarya</taxon>
        <taxon>Ascomycota</taxon>
        <taxon>Pezizomycotina</taxon>
        <taxon>Dothideomycetes</taxon>
        <taxon>Pleosporomycetidae</taxon>
        <taxon>Mytilinidiales</taxon>
        <taxon>Mytilinidiaceae</taxon>
        <taxon>Lophium</taxon>
    </lineage>
</organism>
<protein>
    <submittedName>
        <fullName evidence="2">Uncharacterized protein</fullName>
    </submittedName>
</protein>
<sequence>MLPPIDLSTLDQNPGFNALYKDLTTRKFNTDGSSKDLKRQRAHAEVQKKLQSARIEAAKSQILRASLIDLPSKSDGLPPELHEVIEIICAQLNGQIPPEDRDILQDDADYFLENIAPITAAISANLTITAQHLARIANPSGTPLLSPPFYLATLSLLDSNTALANDLTTTRHSLATLASTLLTTHTSLLTALIRILEQTLHGAVSRGTRAHAEQLAVKADVLNAQASIHALTHPLPTPLVESLKEYSAALEKEQLRLKTRERAALKMLKAYEDAGGKGMAEIAGRFAEVGREMERVREEIERLESGKK</sequence>
<gene>
    <name evidence="2" type="ORF">BU16DRAFT_605713</name>
</gene>
<accession>A0A6A6QY26</accession>
<dbReference type="Proteomes" id="UP000799750">
    <property type="component" value="Unassembled WGS sequence"/>
</dbReference>
<dbReference type="AlphaFoldDB" id="A0A6A6QY26"/>
<keyword evidence="1" id="KW-0175">Coiled coil</keyword>
<reference evidence="2" key="1">
    <citation type="journal article" date="2020" name="Stud. Mycol.">
        <title>101 Dothideomycetes genomes: a test case for predicting lifestyles and emergence of pathogens.</title>
        <authorList>
            <person name="Haridas S."/>
            <person name="Albert R."/>
            <person name="Binder M."/>
            <person name="Bloem J."/>
            <person name="Labutti K."/>
            <person name="Salamov A."/>
            <person name="Andreopoulos B."/>
            <person name="Baker S."/>
            <person name="Barry K."/>
            <person name="Bills G."/>
            <person name="Bluhm B."/>
            <person name="Cannon C."/>
            <person name="Castanera R."/>
            <person name="Culley D."/>
            <person name="Daum C."/>
            <person name="Ezra D."/>
            <person name="Gonzalez J."/>
            <person name="Henrissat B."/>
            <person name="Kuo A."/>
            <person name="Liang C."/>
            <person name="Lipzen A."/>
            <person name="Lutzoni F."/>
            <person name="Magnuson J."/>
            <person name="Mondo S."/>
            <person name="Nolan M."/>
            <person name="Ohm R."/>
            <person name="Pangilinan J."/>
            <person name="Park H.-J."/>
            <person name="Ramirez L."/>
            <person name="Alfaro M."/>
            <person name="Sun H."/>
            <person name="Tritt A."/>
            <person name="Yoshinaga Y."/>
            <person name="Zwiers L.-H."/>
            <person name="Turgeon B."/>
            <person name="Goodwin S."/>
            <person name="Spatafora J."/>
            <person name="Crous P."/>
            <person name="Grigoriev I."/>
        </authorList>
    </citation>
    <scope>NUCLEOTIDE SEQUENCE</scope>
    <source>
        <strain evidence="2">CBS 269.34</strain>
    </source>
</reference>
<proteinExistence type="predicted"/>
<dbReference type="OrthoDB" id="66964at2759"/>
<name>A0A6A6QY26_9PEZI</name>
<keyword evidence="3" id="KW-1185">Reference proteome</keyword>
<evidence type="ECO:0000256" key="1">
    <source>
        <dbReference type="SAM" id="Coils"/>
    </source>
</evidence>
<evidence type="ECO:0000313" key="3">
    <source>
        <dbReference type="Proteomes" id="UP000799750"/>
    </source>
</evidence>
<feature type="coiled-coil region" evidence="1">
    <location>
        <begin position="243"/>
        <end position="306"/>
    </location>
</feature>